<dbReference type="InterPro" id="IPR036271">
    <property type="entry name" value="Tet_transcr_reg_TetR-rel_C_sf"/>
</dbReference>
<evidence type="ECO:0000256" key="1">
    <source>
        <dbReference type="ARBA" id="ARBA00023125"/>
    </source>
</evidence>
<dbReference type="Pfam" id="PF00440">
    <property type="entry name" value="TetR_N"/>
    <property type="match status" value="1"/>
</dbReference>
<comment type="caution">
    <text evidence="4">The sequence shown here is derived from an EMBL/GenBank/DDBJ whole genome shotgun (WGS) entry which is preliminary data.</text>
</comment>
<proteinExistence type="predicted"/>
<dbReference type="EMBL" id="JABUKG010000014">
    <property type="protein sequence ID" value="MBY6321854.1"/>
    <property type="molecule type" value="Genomic_DNA"/>
</dbReference>
<protein>
    <submittedName>
        <fullName evidence="4">TetR/AcrR family transcriptional regulator</fullName>
    </submittedName>
</protein>
<dbReference type="InterPro" id="IPR001647">
    <property type="entry name" value="HTH_TetR"/>
</dbReference>
<name>A0ABS7NV00_9NOCA</name>
<reference evidence="4 5" key="1">
    <citation type="submission" date="2020-06" db="EMBL/GenBank/DDBJ databases">
        <title>Taxonomy, biology and ecology of Rhodococcus bacteria occurring in California pistachio and other woody hosts as revealed by genome sequence analyses.</title>
        <authorList>
            <person name="Gai Y."/>
            <person name="Riely B."/>
        </authorList>
    </citation>
    <scope>NUCLEOTIDE SEQUENCE [LARGE SCALE GENOMIC DNA]</scope>
    <source>
        <strain evidence="4 5">BP-284</strain>
    </source>
</reference>
<evidence type="ECO:0000313" key="5">
    <source>
        <dbReference type="Proteomes" id="UP001520140"/>
    </source>
</evidence>
<dbReference type="PROSITE" id="PS50977">
    <property type="entry name" value="HTH_TETR_2"/>
    <property type="match status" value="1"/>
</dbReference>
<feature type="domain" description="HTH tetR-type" evidence="3">
    <location>
        <begin position="21"/>
        <end position="81"/>
    </location>
</feature>
<evidence type="ECO:0000256" key="2">
    <source>
        <dbReference type="PROSITE-ProRule" id="PRU00335"/>
    </source>
</evidence>
<evidence type="ECO:0000313" key="4">
    <source>
        <dbReference type="EMBL" id="MBY6321854.1"/>
    </source>
</evidence>
<accession>A0ABS7NV00</accession>
<dbReference type="InterPro" id="IPR050109">
    <property type="entry name" value="HTH-type_TetR-like_transc_reg"/>
</dbReference>
<dbReference type="RefSeq" id="WP_068104197.1">
    <property type="nucleotide sequence ID" value="NZ_JABUKE010000014.1"/>
</dbReference>
<dbReference type="PANTHER" id="PTHR30055:SF226">
    <property type="entry name" value="HTH-TYPE TRANSCRIPTIONAL REGULATOR PKSA"/>
    <property type="match status" value="1"/>
</dbReference>
<dbReference type="PANTHER" id="PTHR30055">
    <property type="entry name" value="HTH-TYPE TRANSCRIPTIONAL REGULATOR RUTR"/>
    <property type="match status" value="1"/>
</dbReference>
<dbReference type="SUPFAM" id="SSF46689">
    <property type="entry name" value="Homeodomain-like"/>
    <property type="match status" value="1"/>
</dbReference>
<gene>
    <name evidence="4" type="ORF">HQ605_13585</name>
</gene>
<dbReference type="Gene3D" id="1.10.357.10">
    <property type="entry name" value="Tetracycline Repressor, domain 2"/>
    <property type="match status" value="1"/>
</dbReference>
<dbReference type="SUPFAM" id="SSF48498">
    <property type="entry name" value="Tetracyclin repressor-like, C-terminal domain"/>
    <property type="match status" value="1"/>
</dbReference>
<dbReference type="InterPro" id="IPR009057">
    <property type="entry name" value="Homeodomain-like_sf"/>
</dbReference>
<sequence length="220" mass="23655">MNVAGDSERVYGGRALSDRRAERRRRFLAAGLAVIGEKGYAATSVADICAAAGLARSQFYDAFPNREKLLLDVYDAVQDDARDAVIAALAAVENGDRRALVTAAITALIDSLGSDPRRARVSYLEMLGVSDAVEQHRSRRRAEWAAFIEATLRGELGGDFVPPGGHEFAATAFIGALTELISTWSRMPDPRPPVDGIVDTMVAVLSAFVPDLDTPHRIGD</sequence>
<organism evidence="4 5">
    <name type="scientific">Rhodococcoides kroppenstedtii</name>
    <dbReference type="NCBI Taxonomy" id="293050"/>
    <lineage>
        <taxon>Bacteria</taxon>
        <taxon>Bacillati</taxon>
        <taxon>Actinomycetota</taxon>
        <taxon>Actinomycetes</taxon>
        <taxon>Mycobacteriales</taxon>
        <taxon>Nocardiaceae</taxon>
        <taxon>Rhodococcoides</taxon>
    </lineage>
</organism>
<feature type="DNA-binding region" description="H-T-H motif" evidence="2">
    <location>
        <begin position="44"/>
        <end position="63"/>
    </location>
</feature>
<evidence type="ECO:0000259" key="3">
    <source>
        <dbReference type="PROSITE" id="PS50977"/>
    </source>
</evidence>
<dbReference type="Gene3D" id="1.10.10.60">
    <property type="entry name" value="Homeodomain-like"/>
    <property type="match status" value="1"/>
</dbReference>
<keyword evidence="5" id="KW-1185">Reference proteome</keyword>
<dbReference type="Proteomes" id="UP001520140">
    <property type="component" value="Unassembled WGS sequence"/>
</dbReference>
<keyword evidence="1 2" id="KW-0238">DNA-binding</keyword>